<feature type="transmembrane region" description="Helical" evidence="1">
    <location>
        <begin position="74"/>
        <end position="95"/>
    </location>
</feature>
<gene>
    <name evidence="2" type="ORF">MM415B03778_0006</name>
</gene>
<accession>A0A6M3LHI0</accession>
<keyword evidence="1" id="KW-0812">Transmembrane</keyword>
<protein>
    <submittedName>
        <fullName evidence="2">Putative holin</fullName>
    </submittedName>
</protein>
<sequence length="138" mass="15192">MDLLGIGKAVLGAVDTVADKFFVDAADKEKFKLEALKMAQEGKFKEQEIQLSAILAEAQSSDPWTSRARPSFMYVMYLLILFAIPMGVLTVFNPGAAKELTVGVSAWLTALPDELYYLFGVGYLGYTGARSIDKRNKK</sequence>
<dbReference type="EMBL" id="MT143254">
    <property type="protein sequence ID" value="QJA94706.1"/>
    <property type="molecule type" value="Genomic_DNA"/>
</dbReference>
<proteinExistence type="predicted"/>
<evidence type="ECO:0000313" key="2">
    <source>
        <dbReference type="EMBL" id="QJA94706.1"/>
    </source>
</evidence>
<keyword evidence="1" id="KW-1133">Transmembrane helix</keyword>
<organism evidence="2">
    <name type="scientific">viral metagenome</name>
    <dbReference type="NCBI Taxonomy" id="1070528"/>
    <lineage>
        <taxon>unclassified sequences</taxon>
        <taxon>metagenomes</taxon>
        <taxon>organismal metagenomes</taxon>
    </lineage>
</organism>
<keyword evidence="1" id="KW-0472">Membrane</keyword>
<reference evidence="2" key="1">
    <citation type="submission" date="2020-03" db="EMBL/GenBank/DDBJ databases">
        <title>The deep terrestrial virosphere.</title>
        <authorList>
            <person name="Holmfeldt K."/>
            <person name="Nilsson E."/>
            <person name="Simone D."/>
            <person name="Lopez-Fernandez M."/>
            <person name="Wu X."/>
            <person name="de Brujin I."/>
            <person name="Lundin D."/>
            <person name="Andersson A."/>
            <person name="Bertilsson S."/>
            <person name="Dopson M."/>
        </authorList>
    </citation>
    <scope>NUCLEOTIDE SEQUENCE</scope>
    <source>
        <strain evidence="2">MM415B03778</strain>
    </source>
</reference>
<dbReference type="Pfam" id="PF11351">
    <property type="entry name" value="GTA_holin_3TM"/>
    <property type="match status" value="1"/>
</dbReference>
<evidence type="ECO:0000256" key="1">
    <source>
        <dbReference type="SAM" id="Phobius"/>
    </source>
</evidence>
<name>A0A6M3LHI0_9ZZZZ</name>
<dbReference type="InterPro" id="IPR021497">
    <property type="entry name" value="GTA_holin_3TM"/>
</dbReference>
<feature type="transmembrane region" description="Helical" evidence="1">
    <location>
        <begin position="115"/>
        <end position="132"/>
    </location>
</feature>
<dbReference type="AlphaFoldDB" id="A0A6M3LHI0"/>